<dbReference type="Ensembl" id="ENSMMDT00005043645.1">
    <property type="protein sequence ID" value="ENSMMDP00005042779.1"/>
    <property type="gene ID" value="ENSMMDG00005019700.1"/>
</dbReference>
<dbReference type="InterPro" id="IPR013783">
    <property type="entry name" value="Ig-like_fold"/>
</dbReference>
<keyword evidence="4" id="KW-1185">Reference proteome</keyword>
<dbReference type="AlphaFoldDB" id="A0A668A4J4"/>
<evidence type="ECO:0000313" key="4">
    <source>
        <dbReference type="Proteomes" id="UP000472263"/>
    </source>
</evidence>
<dbReference type="InterPro" id="IPR036179">
    <property type="entry name" value="Ig-like_dom_sf"/>
</dbReference>
<protein>
    <recommendedName>
        <fullName evidence="2">Immunoglobulin V-set domain-containing protein</fullName>
    </recommendedName>
</protein>
<keyword evidence="1" id="KW-0472">Membrane</keyword>
<sequence>MKYQKRWLQSNRLFTQEGSSEEKLGDEASVFVFIKTKTQVSGTATSPVCFCCTTRFIPISSLKLRPSRHLTVHPSFKNRVELKDKKMKNGDLSVILKNVKKEDSGTYECHFIAAGAKHMKRAIIKTPPISTIRLEVVDPGEFNWDRMTSDLRSVLFHVGVLIVVLSAVAAVMHRKQRASREHRQVKSEVV</sequence>
<dbReference type="GeneTree" id="ENSGT00990000209923"/>
<dbReference type="Gene3D" id="2.60.40.10">
    <property type="entry name" value="Immunoglobulins"/>
    <property type="match status" value="1"/>
</dbReference>
<reference evidence="3" key="2">
    <citation type="submission" date="2025-08" db="UniProtKB">
        <authorList>
            <consortium name="Ensembl"/>
        </authorList>
    </citation>
    <scope>IDENTIFICATION</scope>
</reference>
<evidence type="ECO:0000259" key="2">
    <source>
        <dbReference type="Pfam" id="PF07686"/>
    </source>
</evidence>
<feature type="transmembrane region" description="Helical" evidence="1">
    <location>
        <begin position="154"/>
        <end position="173"/>
    </location>
</feature>
<reference evidence="3" key="3">
    <citation type="submission" date="2025-09" db="UniProtKB">
        <authorList>
            <consortium name="Ensembl"/>
        </authorList>
    </citation>
    <scope>IDENTIFICATION</scope>
</reference>
<dbReference type="SUPFAM" id="SSF48726">
    <property type="entry name" value="Immunoglobulin"/>
    <property type="match status" value="1"/>
</dbReference>
<accession>A0A668A4J4</accession>
<keyword evidence="1" id="KW-0812">Transmembrane</keyword>
<proteinExistence type="predicted"/>
<feature type="domain" description="Immunoglobulin V-set" evidence="2">
    <location>
        <begin position="71"/>
        <end position="115"/>
    </location>
</feature>
<evidence type="ECO:0000256" key="1">
    <source>
        <dbReference type="SAM" id="Phobius"/>
    </source>
</evidence>
<dbReference type="Proteomes" id="UP000472263">
    <property type="component" value="Chromosome 18"/>
</dbReference>
<reference evidence="3" key="1">
    <citation type="submission" date="2019-06" db="EMBL/GenBank/DDBJ databases">
        <authorList>
            <consortium name="Wellcome Sanger Institute Data Sharing"/>
        </authorList>
    </citation>
    <scope>NUCLEOTIDE SEQUENCE [LARGE SCALE GENOMIC DNA]</scope>
</reference>
<name>A0A668A4J4_9TELE</name>
<evidence type="ECO:0000313" key="3">
    <source>
        <dbReference type="Ensembl" id="ENSMMDP00005042779.1"/>
    </source>
</evidence>
<dbReference type="InterPro" id="IPR013106">
    <property type="entry name" value="Ig_V-set"/>
</dbReference>
<keyword evidence="1" id="KW-1133">Transmembrane helix</keyword>
<dbReference type="Pfam" id="PF07686">
    <property type="entry name" value="V-set"/>
    <property type="match status" value="1"/>
</dbReference>
<organism evidence="3 4">
    <name type="scientific">Myripristis murdjan</name>
    <name type="common">pinecone soldierfish</name>
    <dbReference type="NCBI Taxonomy" id="586833"/>
    <lineage>
        <taxon>Eukaryota</taxon>
        <taxon>Metazoa</taxon>
        <taxon>Chordata</taxon>
        <taxon>Craniata</taxon>
        <taxon>Vertebrata</taxon>
        <taxon>Euteleostomi</taxon>
        <taxon>Actinopterygii</taxon>
        <taxon>Neopterygii</taxon>
        <taxon>Teleostei</taxon>
        <taxon>Neoteleostei</taxon>
        <taxon>Acanthomorphata</taxon>
        <taxon>Holocentriformes</taxon>
        <taxon>Holocentridae</taxon>
        <taxon>Myripristis</taxon>
    </lineage>
</organism>
<dbReference type="InParanoid" id="A0A668A4J4"/>